<comment type="similarity">
    <text evidence="1">Belongs to the 'phage' integrase family.</text>
</comment>
<keyword evidence="4" id="KW-0233">DNA recombination</keyword>
<dbReference type="Gene3D" id="1.10.150.130">
    <property type="match status" value="1"/>
</dbReference>
<accession>A0A9X7CGM6</accession>
<name>A0A9X7CGM6_BACCE</name>
<sequence>MKGHIRKRGTKWCIVVDIGTDPETGKRRQKWFSGYKTKKEAEKDVAKKITELHEGTFIQPSKVTVNTFLTEWIEAKKINVKKSTYDEYRGIIKNHLIPHLGEIKLEKLNGMHIQKFYNKLNETLSANTINLVHTILSTSLNQAVKFKLIPFNPAKMVESPRKEKTSFHVWDEDEVKHFIKASQKSRYHIAYLLAITTGMRMGEILGLRWQDVDLKNKTISINQTLSHDCKLILDTKTKQSKRLLPIDDGTTAALQKHKLRIKQEKLKAGQAYYNLDLVVCSQLGNLVFRSQFHVNFKTYIAKADLKVIRFHDLRHTHATLLLKQGVHPKVVSERLGHKDVLITLNKYSHILPGVQEQAVENFGKSIFG</sequence>
<protein>
    <submittedName>
        <fullName evidence="8">Site-specific integrase</fullName>
    </submittedName>
</protein>
<dbReference type="PANTHER" id="PTHR30349">
    <property type="entry name" value="PHAGE INTEGRASE-RELATED"/>
    <property type="match status" value="1"/>
</dbReference>
<dbReference type="InterPro" id="IPR013762">
    <property type="entry name" value="Integrase-like_cat_sf"/>
</dbReference>
<evidence type="ECO:0000256" key="4">
    <source>
        <dbReference type="ARBA" id="ARBA00023172"/>
    </source>
</evidence>
<dbReference type="InterPro" id="IPR002104">
    <property type="entry name" value="Integrase_catalytic"/>
</dbReference>
<dbReference type="Gene3D" id="1.10.443.10">
    <property type="entry name" value="Intergrase catalytic core"/>
    <property type="match status" value="1"/>
</dbReference>
<proteinExistence type="inferred from homology"/>
<keyword evidence="3 5" id="KW-0238">DNA-binding</keyword>
<evidence type="ECO:0000256" key="2">
    <source>
        <dbReference type="ARBA" id="ARBA00022908"/>
    </source>
</evidence>
<evidence type="ECO:0000256" key="1">
    <source>
        <dbReference type="ARBA" id="ARBA00008857"/>
    </source>
</evidence>
<dbReference type="PROSITE" id="PS51898">
    <property type="entry name" value="TYR_RECOMBINASE"/>
    <property type="match status" value="1"/>
</dbReference>
<dbReference type="InterPro" id="IPR028259">
    <property type="entry name" value="AP2-like_int_N"/>
</dbReference>
<evidence type="ECO:0000259" key="6">
    <source>
        <dbReference type="PROSITE" id="PS51898"/>
    </source>
</evidence>
<dbReference type="InterPro" id="IPR011010">
    <property type="entry name" value="DNA_brk_join_enz"/>
</dbReference>
<evidence type="ECO:0000313" key="9">
    <source>
        <dbReference type="Proteomes" id="UP000224203"/>
    </source>
</evidence>
<evidence type="ECO:0000256" key="3">
    <source>
        <dbReference type="ARBA" id="ARBA00023125"/>
    </source>
</evidence>
<organism evidence="8 9">
    <name type="scientific">Bacillus cereus</name>
    <dbReference type="NCBI Taxonomy" id="1396"/>
    <lineage>
        <taxon>Bacteria</taxon>
        <taxon>Bacillati</taxon>
        <taxon>Bacillota</taxon>
        <taxon>Bacilli</taxon>
        <taxon>Bacillales</taxon>
        <taxon>Bacillaceae</taxon>
        <taxon>Bacillus</taxon>
        <taxon>Bacillus cereus group</taxon>
    </lineage>
</organism>
<dbReference type="InterPro" id="IPR010998">
    <property type="entry name" value="Integrase_recombinase_N"/>
</dbReference>
<comment type="caution">
    <text evidence="8">The sequence shown here is derived from an EMBL/GenBank/DDBJ whole genome shotgun (WGS) entry which is preliminary data.</text>
</comment>
<dbReference type="PROSITE" id="PS51900">
    <property type="entry name" value="CB"/>
    <property type="match status" value="1"/>
</dbReference>
<dbReference type="InterPro" id="IPR044068">
    <property type="entry name" value="CB"/>
</dbReference>
<dbReference type="InterPro" id="IPR050090">
    <property type="entry name" value="Tyrosine_recombinase_XerCD"/>
</dbReference>
<dbReference type="Pfam" id="PF14657">
    <property type="entry name" value="Arm-DNA-bind_4"/>
    <property type="match status" value="1"/>
</dbReference>
<evidence type="ECO:0000256" key="5">
    <source>
        <dbReference type="PROSITE-ProRule" id="PRU01248"/>
    </source>
</evidence>
<dbReference type="PANTHER" id="PTHR30349:SF64">
    <property type="entry name" value="PROPHAGE INTEGRASE INTD-RELATED"/>
    <property type="match status" value="1"/>
</dbReference>
<dbReference type="AlphaFoldDB" id="A0A9X7CGM6"/>
<dbReference type="Pfam" id="PF14659">
    <property type="entry name" value="Phage_int_SAM_3"/>
    <property type="match status" value="1"/>
</dbReference>
<reference evidence="8 9" key="1">
    <citation type="submission" date="2017-09" db="EMBL/GenBank/DDBJ databases">
        <title>Large-scale bioinformatics analysis of Bacillus genomes uncovers conserved roles of natural products in bacterial physiology.</title>
        <authorList>
            <consortium name="Agbiome Team Llc"/>
            <person name="Bleich R.M."/>
            <person name="Grubbs K.J."/>
            <person name="Santa Maria K.C."/>
            <person name="Allen S.E."/>
            <person name="Farag S."/>
            <person name="Shank E.A."/>
            <person name="Bowers A."/>
        </authorList>
    </citation>
    <scope>NUCLEOTIDE SEQUENCE [LARGE SCALE GENOMIC DNA]</scope>
    <source>
        <strain evidence="8 9">AFS041711</strain>
    </source>
</reference>
<dbReference type="Proteomes" id="UP000224203">
    <property type="component" value="Unassembled WGS sequence"/>
</dbReference>
<feature type="domain" description="Core-binding (CB)" evidence="7">
    <location>
        <begin position="63"/>
        <end position="144"/>
    </location>
</feature>
<dbReference type="GO" id="GO:0006310">
    <property type="term" value="P:DNA recombination"/>
    <property type="evidence" value="ECO:0007669"/>
    <property type="project" value="UniProtKB-KW"/>
</dbReference>
<dbReference type="GO" id="GO:0015074">
    <property type="term" value="P:DNA integration"/>
    <property type="evidence" value="ECO:0007669"/>
    <property type="project" value="UniProtKB-KW"/>
</dbReference>
<dbReference type="InterPro" id="IPR004107">
    <property type="entry name" value="Integrase_SAM-like_N"/>
</dbReference>
<dbReference type="RefSeq" id="WP_098783873.1">
    <property type="nucleotide sequence ID" value="NZ_NULI01000354.1"/>
</dbReference>
<dbReference type="GO" id="GO:0003677">
    <property type="term" value="F:DNA binding"/>
    <property type="evidence" value="ECO:0007669"/>
    <property type="project" value="UniProtKB-UniRule"/>
</dbReference>
<dbReference type="Pfam" id="PF00589">
    <property type="entry name" value="Phage_integrase"/>
    <property type="match status" value="1"/>
</dbReference>
<dbReference type="SUPFAM" id="SSF56349">
    <property type="entry name" value="DNA breaking-rejoining enzymes"/>
    <property type="match status" value="1"/>
</dbReference>
<feature type="domain" description="Tyr recombinase" evidence="6">
    <location>
        <begin position="165"/>
        <end position="360"/>
    </location>
</feature>
<dbReference type="EMBL" id="NULI01000354">
    <property type="protein sequence ID" value="PGS61907.1"/>
    <property type="molecule type" value="Genomic_DNA"/>
</dbReference>
<dbReference type="CDD" id="cd01189">
    <property type="entry name" value="INT_ICEBs1_C_like"/>
    <property type="match status" value="1"/>
</dbReference>
<keyword evidence="2" id="KW-0229">DNA integration</keyword>
<evidence type="ECO:0000313" key="8">
    <source>
        <dbReference type="EMBL" id="PGS61907.1"/>
    </source>
</evidence>
<evidence type="ECO:0000259" key="7">
    <source>
        <dbReference type="PROSITE" id="PS51900"/>
    </source>
</evidence>
<gene>
    <name evidence="8" type="ORF">COC69_32535</name>
</gene>